<dbReference type="AlphaFoldDB" id="F8N6P8"/>
<dbReference type="CDD" id="cd06577">
    <property type="entry name" value="PASTA_pknB"/>
    <property type="match status" value="1"/>
</dbReference>
<organism evidence="3 4">
    <name type="scientific">Hallella multisaccharivorax DSM 17128</name>
    <dbReference type="NCBI Taxonomy" id="688246"/>
    <lineage>
        <taxon>Bacteria</taxon>
        <taxon>Pseudomonadati</taxon>
        <taxon>Bacteroidota</taxon>
        <taxon>Bacteroidia</taxon>
        <taxon>Bacteroidales</taxon>
        <taxon>Prevotellaceae</taxon>
        <taxon>Hallella</taxon>
    </lineage>
</organism>
<dbReference type="Gene3D" id="3.30.10.20">
    <property type="match status" value="1"/>
</dbReference>
<dbReference type="HOGENOM" id="CLU_061566_3_0_10"/>
<dbReference type="EMBL" id="GL945017">
    <property type="protein sequence ID" value="EGN56263.1"/>
    <property type="molecule type" value="Genomic_DNA"/>
</dbReference>
<dbReference type="OrthoDB" id="9803895at2"/>
<sequence length="238" mass="26298">MSISEFIGKFKSKMLWGNLFAMALVIVGLAVGFRFAVDIYTHHGEAVTIPNLTHQKFENAEEVLSQLGLNIVVSDTGYIKTLPPGCILEQYPAPGERVKPGRTVFVTINATQTPTISLPDVIDNCSLREAMAKLTAIGFKLNPPQFIPGEKDWVYGIIVNGKHVVYGDRIPVDARLTIQAGNGMRSASDSVNYIDPTFNTNDDNSEDVDEFEEVNTPDQEDHSQKKDEPDKDPFTPVE</sequence>
<evidence type="ECO:0000256" key="1">
    <source>
        <dbReference type="SAM" id="MobiDB-lite"/>
    </source>
</evidence>
<name>F8N6P8_9BACT</name>
<dbReference type="PROSITE" id="PS51178">
    <property type="entry name" value="PASTA"/>
    <property type="match status" value="1"/>
</dbReference>
<feature type="domain" description="PASTA" evidence="2">
    <location>
        <begin position="44"/>
        <end position="110"/>
    </location>
</feature>
<feature type="compositionally biased region" description="Basic and acidic residues" evidence="1">
    <location>
        <begin position="219"/>
        <end position="238"/>
    </location>
</feature>
<proteinExistence type="predicted"/>
<feature type="compositionally biased region" description="Acidic residues" evidence="1">
    <location>
        <begin position="203"/>
        <end position="215"/>
    </location>
</feature>
<feature type="compositionally biased region" description="Polar residues" evidence="1">
    <location>
        <begin position="185"/>
        <end position="202"/>
    </location>
</feature>
<protein>
    <submittedName>
        <fullName evidence="3">PASTA domain containing protein</fullName>
    </submittedName>
</protein>
<reference evidence="4" key="1">
    <citation type="journal article" date="2011" name="Stand. Genomic Sci.">
        <title>Non-contiguous finished genome sequence of the opportunistic oral pathogen Prevotella multisaccharivorax type strain (PPPA20).</title>
        <authorList>
            <person name="Pati A."/>
            <person name="Gronow S."/>
            <person name="Lu M."/>
            <person name="Lapidus A."/>
            <person name="Nolan M."/>
            <person name="Lucas S."/>
            <person name="Hammon N."/>
            <person name="Deshpande S."/>
            <person name="Cheng J.F."/>
            <person name="Tapia R."/>
            <person name="Han C."/>
            <person name="Goodwin L."/>
            <person name="Pitluck S."/>
            <person name="Liolios K."/>
            <person name="Pagani I."/>
            <person name="Mavromatis K."/>
            <person name="Mikhailova N."/>
            <person name="Huntemann M."/>
            <person name="Chen A."/>
            <person name="Palaniappan K."/>
            <person name="Land M."/>
            <person name="Hauser L."/>
            <person name="Detter J.C."/>
            <person name="Brambilla E.M."/>
            <person name="Rohde M."/>
            <person name="Goker M."/>
            <person name="Woyke T."/>
            <person name="Bristow J."/>
            <person name="Eisen J.A."/>
            <person name="Markowitz V."/>
            <person name="Hugenholtz P."/>
            <person name="Kyrpides N.C."/>
            <person name="Klenk H.P."/>
            <person name="Ivanova N."/>
        </authorList>
    </citation>
    <scope>NUCLEOTIDE SEQUENCE [LARGE SCALE GENOMIC DNA]</scope>
    <source>
        <strain evidence="4">DSM 17128</strain>
    </source>
</reference>
<dbReference type="SMART" id="SM00740">
    <property type="entry name" value="PASTA"/>
    <property type="match status" value="1"/>
</dbReference>
<accession>F8N6P8</accession>
<feature type="region of interest" description="Disordered" evidence="1">
    <location>
        <begin position="185"/>
        <end position="238"/>
    </location>
</feature>
<dbReference type="InterPro" id="IPR005543">
    <property type="entry name" value="PASTA_dom"/>
</dbReference>
<dbReference type="eggNOG" id="COG2815">
    <property type="taxonomic scope" value="Bacteria"/>
</dbReference>
<dbReference type="STRING" id="688246.Premu_0803"/>
<dbReference type="Pfam" id="PF03793">
    <property type="entry name" value="PASTA"/>
    <property type="match status" value="1"/>
</dbReference>
<keyword evidence="4" id="KW-1185">Reference proteome</keyword>
<dbReference type="RefSeq" id="WP_007573274.1">
    <property type="nucleotide sequence ID" value="NZ_BPTS01000001.1"/>
</dbReference>
<dbReference type="Proteomes" id="UP000002772">
    <property type="component" value="Unassembled WGS sequence"/>
</dbReference>
<evidence type="ECO:0000313" key="4">
    <source>
        <dbReference type="Proteomes" id="UP000002772"/>
    </source>
</evidence>
<gene>
    <name evidence="3" type="ORF">Premu_0803</name>
</gene>
<evidence type="ECO:0000313" key="3">
    <source>
        <dbReference type="EMBL" id="EGN56263.1"/>
    </source>
</evidence>
<dbReference type="SUPFAM" id="SSF54184">
    <property type="entry name" value="Penicillin-binding protein 2x (pbp-2x), c-terminal domain"/>
    <property type="match status" value="1"/>
</dbReference>
<evidence type="ECO:0000259" key="2">
    <source>
        <dbReference type="PROSITE" id="PS51178"/>
    </source>
</evidence>